<organism evidence="2 3">
    <name type="scientific">Cuscuta campestris</name>
    <dbReference type="NCBI Taxonomy" id="132261"/>
    <lineage>
        <taxon>Eukaryota</taxon>
        <taxon>Viridiplantae</taxon>
        <taxon>Streptophyta</taxon>
        <taxon>Embryophyta</taxon>
        <taxon>Tracheophyta</taxon>
        <taxon>Spermatophyta</taxon>
        <taxon>Magnoliopsida</taxon>
        <taxon>eudicotyledons</taxon>
        <taxon>Gunneridae</taxon>
        <taxon>Pentapetalae</taxon>
        <taxon>asterids</taxon>
        <taxon>lamiids</taxon>
        <taxon>Solanales</taxon>
        <taxon>Convolvulaceae</taxon>
        <taxon>Cuscuteae</taxon>
        <taxon>Cuscuta</taxon>
        <taxon>Cuscuta subgen. Grammica</taxon>
        <taxon>Cuscuta sect. Cleistogrammica</taxon>
    </lineage>
</organism>
<dbReference type="GO" id="GO:2000694">
    <property type="term" value="P:regulation of phragmoplast microtubule organization"/>
    <property type="evidence" value="ECO:0007669"/>
    <property type="project" value="InterPro"/>
</dbReference>
<feature type="compositionally biased region" description="Polar residues" evidence="1">
    <location>
        <begin position="344"/>
        <end position="355"/>
    </location>
</feature>
<dbReference type="OrthoDB" id="1939732at2759"/>
<gene>
    <name evidence="2" type="ORF">CCAM_LOCUS10866</name>
</gene>
<dbReference type="Proteomes" id="UP000595140">
    <property type="component" value="Unassembled WGS sequence"/>
</dbReference>
<accession>A0A484KUV7</accession>
<evidence type="ECO:0000313" key="2">
    <source>
        <dbReference type="EMBL" id="VFQ69090.1"/>
    </source>
</evidence>
<feature type="compositionally biased region" description="Polar residues" evidence="1">
    <location>
        <begin position="213"/>
        <end position="229"/>
    </location>
</feature>
<dbReference type="PANTHER" id="PTHR35728">
    <property type="entry name" value="MICROTUBULE-BINDING PROTEIN TANGLED-RELATED"/>
    <property type="match status" value="1"/>
</dbReference>
<dbReference type="GO" id="GO:0000911">
    <property type="term" value="P:cytokinesis by cell plate formation"/>
    <property type="evidence" value="ECO:0007669"/>
    <property type="project" value="TreeGrafter"/>
</dbReference>
<evidence type="ECO:0000256" key="1">
    <source>
        <dbReference type="SAM" id="MobiDB-lite"/>
    </source>
</evidence>
<name>A0A484KUV7_9ASTE</name>
<proteinExistence type="predicted"/>
<evidence type="ECO:0000313" key="3">
    <source>
        <dbReference type="Proteomes" id="UP000595140"/>
    </source>
</evidence>
<dbReference type="GO" id="GO:0005875">
    <property type="term" value="C:microtubule associated complex"/>
    <property type="evidence" value="ECO:0007669"/>
    <property type="project" value="TreeGrafter"/>
</dbReference>
<dbReference type="EMBL" id="OOIL02000769">
    <property type="protein sequence ID" value="VFQ69090.1"/>
    <property type="molecule type" value="Genomic_DNA"/>
</dbReference>
<protein>
    <recommendedName>
        <fullName evidence="4">Microtubule-binding protein TANGLED1</fullName>
    </recommendedName>
</protein>
<reference evidence="2 3" key="1">
    <citation type="submission" date="2018-04" db="EMBL/GenBank/DDBJ databases">
        <authorList>
            <person name="Vogel A."/>
        </authorList>
    </citation>
    <scope>NUCLEOTIDE SEQUENCE [LARGE SCALE GENOMIC DNA]</scope>
</reference>
<dbReference type="InterPro" id="IPR044709">
    <property type="entry name" value="TAN1"/>
</dbReference>
<feature type="region of interest" description="Disordered" evidence="1">
    <location>
        <begin position="133"/>
        <end position="279"/>
    </location>
</feature>
<evidence type="ECO:0008006" key="4">
    <source>
        <dbReference type="Google" id="ProtNLM"/>
    </source>
</evidence>
<keyword evidence="3" id="KW-1185">Reference proteome</keyword>
<dbReference type="PANTHER" id="PTHR35728:SF1">
    <property type="entry name" value="MICROTUBULE-BINDING PROTEIN TANGLED-RELATED"/>
    <property type="match status" value="1"/>
</dbReference>
<dbReference type="GO" id="GO:0009574">
    <property type="term" value="C:preprophase band"/>
    <property type="evidence" value="ECO:0007669"/>
    <property type="project" value="TreeGrafter"/>
</dbReference>
<dbReference type="AlphaFoldDB" id="A0A484KUV7"/>
<dbReference type="GO" id="GO:0008017">
    <property type="term" value="F:microtubule binding"/>
    <property type="evidence" value="ECO:0007669"/>
    <property type="project" value="InterPro"/>
</dbReference>
<sequence>MVARSPPKLHQWKTPAAPLDPIRLRETLKKVDKCVARLEELQCTVTGGKGIISGAGLSPRSTRAYLRATSLRCKQDSIRIKNGSSNRSPRGKLPANAAGEWKRMSLPAMLLGETVTEILQASQFAREVVEAAAAVSDDPKTPPVTIRRTNKNPGLENSELRARRKREKEEVKAVPRPSLRRARSRINFKVSPPPHKTEEESPSPPAAASQQQKTSRTKSPVFSRTGQQKTPHKFLIKSPNPPSRRFQVKIRRSPPLSISPPPPTRAVAKDNKSPKISTAGRLKRSLSPSRFANRMLLASSSPSKIRRSFSPSRLANKLVSPLKSRRKSVQINSADAMKMMMSGLKQQPSSTSSLPMQFPARRL</sequence>
<feature type="region of interest" description="Disordered" evidence="1">
    <location>
        <begin position="343"/>
        <end position="363"/>
    </location>
</feature>